<evidence type="ECO:0000313" key="9">
    <source>
        <dbReference type="EMBL" id="KAF2021740.1"/>
    </source>
</evidence>
<reference evidence="9" key="1">
    <citation type="journal article" date="2020" name="Stud. Mycol.">
        <title>101 Dothideomycetes genomes: a test case for predicting lifestyles and emergence of pathogens.</title>
        <authorList>
            <person name="Haridas S."/>
            <person name="Albert R."/>
            <person name="Binder M."/>
            <person name="Bloem J."/>
            <person name="Labutti K."/>
            <person name="Salamov A."/>
            <person name="Andreopoulos B."/>
            <person name="Baker S."/>
            <person name="Barry K."/>
            <person name="Bills G."/>
            <person name="Bluhm B."/>
            <person name="Cannon C."/>
            <person name="Castanera R."/>
            <person name="Culley D."/>
            <person name="Daum C."/>
            <person name="Ezra D."/>
            <person name="Gonzalez J."/>
            <person name="Henrissat B."/>
            <person name="Kuo A."/>
            <person name="Liang C."/>
            <person name="Lipzen A."/>
            <person name="Lutzoni F."/>
            <person name="Magnuson J."/>
            <person name="Mondo S."/>
            <person name="Nolan M."/>
            <person name="Ohm R."/>
            <person name="Pangilinan J."/>
            <person name="Park H.-J."/>
            <person name="Ramirez L."/>
            <person name="Alfaro M."/>
            <person name="Sun H."/>
            <person name="Tritt A."/>
            <person name="Yoshinaga Y."/>
            <person name="Zwiers L.-H."/>
            <person name="Turgeon B."/>
            <person name="Goodwin S."/>
            <person name="Spatafora J."/>
            <person name="Crous P."/>
            <person name="Grigoriev I."/>
        </authorList>
    </citation>
    <scope>NUCLEOTIDE SEQUENCE</scope>
    <source>
        <strain evidence="9">CBS 175.79</strain>
    </source>
</reference>
<feature type="domain" description="Alpha box" evidence="8">
    <location>
        <begin position="69"/>
        <end position="126"/>
    </location>
</feature>
<dbReference type="Proteomes" id="UP000799778">
    <property type="component" value="Unassembled WGS sequence"/>
</dbReference>
<dbReference type="Pfam" id="PF04769">
    <property type="entry name" value="MATalpha_HMGbox"/>
    <property type="match status" value="1"/>
</dbReference>
<gene>
    <name evidence="9" type="ORF">BU24DRAFT_383959</name>
</gene>
<dbReference type="EMBL" id="ML978066">
    <property type="protein sequence ID" value="KAF2021740.1"/>
    <property type="molecule type" value="Genomic_DNA"/>
</dbReference>
<keyword evidence="4 7" id="KW-0804">Transcription</keyword>
<evidence type="ECO:0000256" key="2">
    <source>
        <dbReference type="ARBA" id="ARBA00023015"/>
    </source>
</evidence>
<dbReference type="GO" id="GO:0008301">
    <property type="term" value="F:DNA binding, bending"/>
    <property type="evidence" value="ECO:0007669"/>
    <property type="project" value="InterPro"/>
</dbReference>
<comment type="subcellular location">
    <subcellularLocation>
        <location evidence="7">Nucleus</location>
    </subcellularLocation>
</comment>
<comment type="similarity">
    <text evidence="7">Belongs to the MATALPHA1 family.</text>
</comment>
<evidence type="ECO:0000256" key="5">
    <source>
        <dbReference type="ARBA" id="ARBA00023242"/>
    </source>
</evidence>
<evidence type="ECO:0000256" key="4">
    <source>
        <dbReference type="ARBA" id="ARBA00023163"/>
    </source>
</evidence>
<keyword evidence="10" id="KW-1185">Reference proteome</keyword>
<proteinExistence type="inferred from homology"/>
<sequence>MQSASREPTFDEIEQFLKTRTQAQIMQLVQNFDDPVQRAHFVSTFLNAPRINVKSKASSKHAKESEAIKAKKALNAFVAFRCFYIHCLGFKPWPMKKLSNSLGKMWELDLNKPLWSMMAKAWSLIRDQIGKDNASLTEFLNIVCPYLNIPPCKDYLDLFQWEVNISDEGLPVVRRDPEAPIQKDRASGTAPKTLSVKDIIEHCQMSGYALNFVYDTSATSAFQVQIGSVLNSSTGAADSVFQDRVVA</sequence>
<dbReference type="GO" id="GO:0005634">
    <property type="term" value="C:nucleus"/>
    <property type="evidence" value="ECO:0007669"/>
    <property type="project" value="UniProtKB-SubCell"/>
</dbReference>
<evidence type="ECO:0000256" key="7">
    <source>
        <dbReference type="RuleBase" id="RU003516"/>
    </source>
</evidence>
<evidence type="ECO:0000313" key="10">
    <source>
        <dbReference type="Proteomes" id="UP000799778"/>
    </source>
</evidence>
<name>A0A6A5YAB1_9PLEO</name>
<dbReference type="InterPro" id="IPR006856">
    <property type="entry name" value="MATalpha_HMGbox"/>
</dbReference>
<dbReference type="GeneID" id="54282223"/>
<keyword evidence="5 7" id="KW-0539">Nucleus</keyword>
<accession>A0A6A5YAB1</accession>
<dbReference type="AlphaFoldDB" id="A0A6A5YAB1"/>
<feature type="non-terminal residue" evidence="9">
    <location>
        <position position="247"/>
    </location>
</feature>
<evidence type="ECO:0000259" key="8">
    <source>
        <dbReference type="PROSITE" id="PS51325"/>
    </source>
</evidence>
<dbReference type="RefSeq" id="XP_033390079.1">
    <property type="nucleotide sequence ID" value="XM_033524826.1"/>
</dbReference>
<keyword evidence="3 7" id="KW-0238">DNA-binding</keyword>
<evidence type="ECO:0000256" key="1">
    <source>
        <dbReference type="ARBA" id="ARBA00015083"/>
    </source>
</evidence>
<keyword evidence="2 7" id="KW-0805">Transcription regulation</keyword>
<dbReference type="OrthoDB" id="5398665at2759"/>
<dbReference type="GO" id="GO:0045895">
    <property type="term" value="P:positive regulation of mating-type specific transcription, DNA-templated"/>
    <property type="evidence" value="ECO:0007669"/>
    <property type="project" value="InterPro"/>
</dbReference>
<organism evidence="9 10">
    <name type="scientific">Aaosphaeria arxii CBS 175.79</name>
    <dbReference type="NCBI Taxonomy" id="1450172"/>
    <lineage>
        <taxon>Eukaryota</taxon>
        <taxon>Fungi</taxon>
        <taxon>Dikarya</taxon>
        <taxon>Ascomycota</taxon>
        <taxon>Pezizomycotina</taxon>
        <taxon>Dothideomycetes</taxon>
        <taxon>Pleosporomycetidae</taxon>
        <taxon>Pleosporales</taxon>
        <taxon>Pleosporales incertae sedis</taxon>
        <taxon>Aaosphaeria</taxon>
    </lineage>
</organism>
<evidence type="ECO:0000256" key="6">
    <source>
        <dbReference type="ARBA" id="ARBA00035106"/>
    </source>
</evidence>
<protein>
    <recommendedName>
        <fullName evidence="1">Mating-type protein MAT-1</fullName>
    </recommendedName>
</protein>
<comment type="function">
    <text evidence="6">Mating type proteins are sequence specific DNA-binding proteins that act as master switches in fungal differentiation by controlling gene expression in a cell type-specific fashion. Transcriptional activator that induces the transcription of alpha-specific genes.</text>
</comment>
<dbReference type="PROSITE" id="PS51325">
    <property type="entry name" value="ALPHA_BOX"/>
    <property type="match status" value="1"/>
</dbReference>
<evidence type="ECO:0000256" key="3">
    <source>
        <dbReference type="ARBA" id="ARBA00023125"/>
    </source>
</evidence>